<feature type="region of interest" description="Disordered" evidence="1">
    <location>
        <begin position="1"/>
        <end position="20"/>
    </location>
</feature>
<comment type="caution">
    <text evidence="3">The sequence shown here is derived from an EMBL/GenBank/DDBJ whole genome shotgun (WGS) entry which is preliminary data.</text>
</comment>
<proteinExistence type="predicted"/>
<dbReference type="RefSeq" id="WP_209212351.1">
    <property type="nucleotide sequence ID" value="NZ_JAFFZM010000012.1"/>
</dbReference>
<feature type="region of interest" description="Disordered" evidence="1">
    <location>
        <begin position="188"/>
        <end position="207"/>
    </location>
</feature>
<feature type="compositionally biased region" description="Low complexity" evidence="1">
    <location>
        <begin position="9"/>
        <end position="20"/>
    </location>
</feature>
<reference evidence="3 4" key="1">
    <citation type="submission" date="2021-02" db="EMBL/GenBank/DDBJ databases">
        <title>Streptomyces spirodelae sp. nov., isolated from duckweed.</title>
        <authorList>
            <person name="Saimee Y."/>
            <person name="Duangmal K."/>
        </authorList>
    </citation>
    <scope>NUCLEOTIDE SEQUENCE [LARGE SCALE GENOMIC DNA]</scope>
    <source>
        <strain evidence="3 4">DSM 42105</strain>
    </source>
</reference>
<keyword evidence="4" id="KW-1185">Reference proteome</keyword>
<gene>
    <name evidence="3" type="ORF">JW613_20845</name>
</gene>
<dbReference type="Gene3D" id="1.20.120.520">
    <property type="entry name" value="nmb1532 protein domain like"/>
    <property type="match status" value="1"/>
</dbReference>
<dbReference type="InterPro" id="IPR012312">
    <property type="entry name" value="Hemerythrin-like"/>
</dbReference>
<dbReference type="Proteomes" id="UP000721954">
    <property type="component" value="Unassembled WGS sequence"/>
</dbReference>
<dbReference type="PANTHER" id="PTHR35585:SF1">
    <property type="entry name" value="HHE DOMAIN PROTEIN (AFU_ORTHOLOGUE AFUA_4G00730)"/>
    <property type="match status" value="1"/>
</dbReference>
<evidence type="ECO:0000259" key="2">
    <source>
        <dbReference type="Pfam" id="PF01814"/>
    </source>
</evidence>
<dbReference type="GeneID" id="96261071"/>
<evidence type="ECO:0000256" key="1">
    <source>
        <dbReference type="SAM" id="MobiDB-lite"/>
    </source>
</evidence>
<name>A0ABS3XZG0_9ACTN</name>
<feature type="domain" description="Hemerythrin-like" evidence="2">
    <location>
        <begin position="22"/>
        <end position="133"/>
    </location>
</feature>
<organism evidence="3 4">
    <name type="scientific">Streptomyces smyrnaeus</name>
    <dbReference type="NCBI Taxonomy" id="1387713"/>
    <lineage>
        <taxon>Bacteria</taxon>
        <taxon>Bacillati</taxon>
        <taxon>Actinomycetota</taxon>
        <taxon>Actinomycetes</taxon>
        <taxon>Kitasatosporales</taxon>
        <taxon>Streptomycetaceae</taxon>
        <taxon>Streptomyces</taxon>
    </lineage>
</organism>
<accession>A0ABS3XZG0</accession>
<dbReference type="EMBL" id="JAFFZM010000012">
    <property type="protein sequence ID" value="MBO8200739.1"/>
    <property type="molecule type" value="Genomic_DNA"/>
</dbReference>
<protein>
    <submittedName>
        <fullName evidence="3">Hemerythrin domain-containing protein</fullName>
    </submittedName>
</protein>
<evidence type="ECO:0000313" key="3">
    <source>
        <dbReference type="EMBL" id="MBO8200739.1"/>
    </source>
</evidence>
<dbReference type="Pfam" id="PF01814">
    <property type="entry name" value="Hemerythrin"/>
    <property type="match status" value="1"/>
</dbReference>
<evidence type="ECO:0000313" key="4">
    <source>
        <dbReference type="Proteomes" id="UP000721954"/>
    </source>
</evidence>
<sequence length="207" mass="22603">MGQAQQNHDQPPAAQLPPDDVVGVLLTQHARIRKLLEAVRSGPAEERERNFRELRALLAVHETAEEMIVRPTVKKIGGGEEAAARNGEEKDAGKTLAELEKLDSGSEEFVTVFAGFEQAVHEHAAREEREEFPSLRRLCTQEELCRMGRRLLAVERSAPTHPHPSTAGSTAAQWTFGPFAALLDRVRDAVTSSSPDRPDATAGSDGP</sequence>
<dbReference type="PANTHER" id="PTHR35585">
    <property type="entry name" value="HHE DOMAIN PROTEIN (AFU_ORTHOLOGUE AFUA_4G00730)"/>
    <property type="match status" value="1"/>
</dbReference>